<evidence type="ECO:0000313" key="7">
    <source>
        <dbReference type="Proteomes" id="UP000464954"/>
    </source>
</evidence>
<gene>
    <name evidence="4 6" type="primary">msrA</name>
    <name evidence="6" type="ORF">GT409_05825</name>
</gene>
<proteinExistence type="inferred from homology"/>
<sequence>MAETQKATFAAGCFWGVESAFRTVDGVIDTQVGYCGGSTDNPTYKQVCTGRTGHAEALEITFDPNVISYKQLVELFWRVHDPTQVNRQGPDFGTQYRSMIFVHSPEQKEIAEKSKADLAASGKYRKPIATQIVPAGTFWRAEEYHQRYFEKNGGPVCHFFSEP</sequence>
<comment type="catalytic activity">
    <reaction evidence="2 4">
        <text>L-methionyl-[protein] + [thioredoxin]-disulfide + H2O = L-methionyl-(S)-S-oxide-[protein] + [thioredoxin]-dithiol</text>
        <dbReference type="Rhea" id="RHEA:14217"/>
        <dbReference type="Rhea" id="RHEA-COMP:10698"/>
        <dbReference type="Rhea" id="RHEA-COMP:10700"/>
        <dbReference type="Rhea" id="RHEA-COMP:12313"/>
        <dbReference type="Rhea" id="RHEA-COMP:12315"/>
        <dbReference type="ChEBI" id="CHEBI:15377"/>
        <dbReference type="ChEBI" id="CHEBI:16044"/>
        <dbReference type="ChEBI" id="CHEBI:29950"/>
        <dbReference type="ChEBI" id="CHEBI:44120"/>
        <dbReference type="ChEBI" id="CHEBI:50058"/>
        <dbReference type="EC" id="1.8.4.11"/>
    </reaction>
</comment>
<feature type="active site" evidence="4">
    <location>
        <position position="13"/>
    </location>
</feature>
<protein>
    <recommendedName>
        <fullName evidence="4">Peptide methionine sulfoxide reductase MsrA</fullName>
        <shortName evidence="4">Protein-methionine-S-oxide reductase</shortName>
        <ecNumber evidence="4">1.8.4.11</ecNumber>
    </recommendedName>
    <alternativeName>
        <fullName evidence="4">Peptide-methionine (S)-S-oxide reductase</fullName>
        <shortName evidence="4">Peptide Met(O) reductase</shortName>
    </alternativeName>
</protein>
<dbReference type="Gene3D" id="3.30.1060.10">
    <property type="entry name" value="Peptide methionine sulphoxide reductase MsrA"/>
    <property type="match status" value="1"/>
</dbReference>
<dbReference type="HAMAP" id="MF_01401">
    <property type="entry name" value="MsrA"/>
    <property type="match status" value="1"/>
</dbReference>
<feature type="domain" description="Peptide methionine sulphoxide reductase MsrA" evidence="5">
    <location>
        <begin position="6"/>
        <end position="158"/>
    </location>
</feature>
<dbReference type="InterPro" id="IPR036509">
    <property type="entry name" value="Met_Sox_Rdtase_MsrA_sf"/>
</dbReference>
<dbReference type="Pfam" id="PF01625">
    <property type="entry name" value="PMSR"/>
    <property type="match status" value="1"/>
</dbReference>
<comment type="similarity">
    <text evidence="4">Belongs to the MsrA Met sulfoxide reductase family.</text>
</comment>
<comment type="function">
    <text evidence="4">Has an important function as a repair enzyme for proteins that have been inactivated by oxidation. Catalyzes the reversible oxidation-reduction of methionine sulfoxide in proteins to methionine.</text>
</comment>
<evidence type="ECO:0000256" key="2">
    <source>
        <dbReference type="ARBA" id="ARBA00047806"/>
    </source>
</evidence>
<keyword evidence="7" id="KW-1185">Reference proteome</keyword>
<evidence type="ECO:0000259" key="5">
    <source>
        <dbReference type="Pfam" id="PF01625"/>
    </source>
</evidence>
<evidence type="ECO:0000313" key="6">
    <source>
        <dbReference type="EMBL" id="QHI68987.1"/>
    </source>
</evidence>
<dbReference type="EMBL" id="CP047593">
    <property type="protein sequence ID" value="QHI68987.1"/>
    <property type="molecule type" value="Genomic_DNA"/>
</dbReference>
<dbReference type="AlphaFoldDB" id="A0A6P1M559"/>
<evidence type="ECO:0000256" key="1">
    <source>
        <dbReference type="ARBA" id="ARBA00023002"/>
    </source>
</evidence>
<organism evidence="6 7">
    <name type="scientific">Tichowtungia aerotolerans</name>
    <dbReference type="NCBI Taxonomy" id="2697043"/>
    <lineage>
        <taxon>Bacteria</taxon>
        <taxon>Pseudomonadati</taxon>
        <taxon>Kiritimatiellota</taxon>
        <taxon>Tichowtungiia</taxon>
        <taxon>Tichowtungiales</taxon>
        <taxon>Tichowtungiaceae</taxon>
        <taxon>Tichowtungia</taxon>
    </lineage>
</organism>
<accession>A0A6P1M559</accession>
<dbReference type="Proteomes" id="UP000464954">
    <property type="component" value="Chromosome"/>
</dbReference>
<dbReference type="InterPro" id="IPR002569">
    <property type="entry name" value="Met_Sox_Rdtase_MsrA_dom"/>
</dbReference>
<dbReference type="RefSeq" id="WP_160627855.1">
    <property type="nucleotide sequence ID" value="NZ_CP047593.1"/>
</dbReference>
<name>A0A6P1M559_9BACT</name>
<dbReference type="PANTHER" id="PTHR43774">
    <property type="entry name" value="PEPTIDE METHIONINE SULFOXIDE REDUCTASE"/>
    <property type="match status" value="1"/>
</dbReference>
<reference evidence="6 7" key="1">
    <citation type="submission" date="2020-01" db="EMBL/GenBank/DDBJ databases">
        <title>Ponticoccus aerotolerans gen. nov., sp. nov., an anaerobic bacterium and proposal of Ponticoccusceae fam. nov., Ponticoccusles ord. nov. and Ponticoccuse classis nov. in the phylum Kiritimatiellaeota.</title>
        <authorList>
            <person name="Zhou L.Y."/>
            <person name="Du Z.J."/>
        </authorList>
    </citation>
    <scope>NUCLEOTIDE SEQUENCE [LARGE SCALE GENOMIC DNA]</scope>
    <source>
        <strain evidence="6 7">S-5007</strain>
    </source>
</reference>
<dbReference type="SUPFAM" id="SSF55068">
    <property type="entry name" value="Peptide methionine sulfoxide reductase"/>
    <property type="match status" value="1"/>
</dbReference>
<dbReference type="PANTHER" id="PTHR43774:SF1">
    <property type="entry name" value="PEPTIDE METHIONINE SULFOXIDE REDUCTASE MSRA 2"/>
    <property type="match status" value="1"/>
</dbReference>
<evidence type="ECO:0000256" key="4">
    <source>
        <dbReference type="HAMAP-Rule" id="MF_01401"/>
    </source>
</evidence>
<comment type="catalytic activity">
    <reaction evidence="3 4">
        <text>[thioredoxin]-disulfide + L-methionine + H2O = L-methionine (S)-S-oxide + [thioredoxin]-dithiol</text>
        <dbReference type="Rhea" id="RHEA:19993"/>
        <dbReference type="Rhea" id="RHEA-COMP:10698"/>
        <dbReference type="Rhea" id="RHEA-COMP:10700"/>
        <dbReference type="ChEBI" id="CHEBI:15377"/>
        <dbReference type="ChEBI" id="CHEBI:29950"/>
        <dbReference type="ChEBI" id="CHEBI:50058"/>
        <dbReference type="ChEBI" id="CHEBI:57844"/>
        <dbReference type="ChEBI" id="CHEBI:58772"/>
        <dbReference type="EC" id="1.8.4.11"/>
    </reaction>
</comment>
<dbReference type="GO" id="GO:0008113">
    <property type="term" value="F:peptide-methionine (S)-S-oxide reductase activity"/>
    <property type="evidence" value="ECO:0007669"/>
    <property type="project" value="UniProtKB-UniRule"/>
</dbReference>
<keyword evidence="1 4" id="KW-0560">Oxidoreductase</keyword>
<dbReference type="EC" id="1.8.4.11" evidence="4"/>
<dbReference type="NCBIfam" id="TIGR00401">
    <property type="entry name" value="msrA"/>
    <property type="match status" value="1"/>
</dbReference>
<dbReference type="KEGG" id="taer:GT409_05825"/>
<evidence type="ECO:0000256" key="3">
    <source>
        <dbReference type="ARBA" id="ARBA00048782"/>
    </source>
</evidence>